<proteinExistence type="predicted"/>
<evidence type="ECO:0000259" key="1">
    <source>
        <dbReference type="Pfam" id="PF12697"/>
    </source>
</evidence>
<dbReference type="OrthoDB" id="446723at2759"/>
<keyword evidence="3" id="KW-1185">Reference proteome</keyword>
<gene>
    <name evidence="2" type="ORF">K461DRAFT_294847</name>
</gene>
<dbReference type="Proteomes" id="UP000799439">
    <property type="component" value="Unassembled WGS sequence"/>
</dbReference>
<dbReference type="InterPro" id="IPR029058">
    <property type="entry name" value="AB_hydrolase_fold"/>
</dbReference>
<organism evidence="2 3">
    <name type="scientific">Myriangium duriaei CBS 260.36</name>
    <dbReference type="NCBI Taxonomy" id="1168546"/>
    <lineage>
        <taxon>Eukaryota</taxon>
        <taxon>Fungi</taxon>
        <taxon>Dikarya</taxon>
        <taxon>Ascomycota</taxon>
        <taxon>Pezizomycotina</taxon>
        <taxon>Dothideomycetes</taxon>
        <taxon>Dothideomycetidae</taxon>
        <taxon>Myriangiales</taxon>
        <taxon>Myriangiaceae</taxon>
        <taxon>Myriangium</taxon>
    </lineage>
</organism>
<dbReference type="PANTHER" id="PTHR12277:SF81">
    <property type="entry name" value="PROTEIN ABHD13"/>
    <property type="match status" value="1"/>
</dbReference>
<feature type="domain" description="AB hydrolase-1" evidence="1">
    <location>
        <begin position="122"/>
        <end position="266"/>
    </location>
</feature>
<name>A0A9P4IZW1_9PEZI</name>
<comment type="caution">
    <text evidence="2">The sequence shown here is derived from an EMBL/GenBank/DDBJ whole genome shotgun (WGS) entry which is preliminary data.</text>
</comment>
<evidence type="ECO:0000313" key="3">
    <source>
        <dbReference type="Proteomes" id="UP000799439"/>
    </source>
</evidence>
<sequence>MQPSRFIRKISRWTHYFFIGWVLCVFLFALPAVQRHIFYLHKAPIWWGQELDIPESFGFLDNQVLPLNIETSESCRLFAWLITPLALYAKHEQALVAKTRVSDDDQDQAIRLLQDPDSLLVIYFHGNGGTVGMSRRTDTYRMVSSGSPQRIHVLAFDYRGFGRSTGTPTEAGLIEDALSVIRWATTIGKVPTNRILLLGQSLGTAVVTGALEALVKQDLRTDFAGVMLCAPFAEAASAIMSYKLLGLLPMLAPLARLDALQAWFIGSVRDQWNTKDRLRNIMKSNHRLRLTMLAATSDMLISSGNTNELFDVSVEAASQKSSLSERSCKSQLGLEPSSLTEECGIGTKTIKKVIIKYGGHNGIMKWGSVALEVLKMFESADT</sequence>
<dbReference type="PANTHER" id="PTHR12277">
    <property type="entry name" value="ALPHA/BETA HYDROLASE DOMAIN-CONTAINING PROTEIN"/>
    <property type="match status" value="1"/>
</dbReference>
<dbReference type="EMBL" id="ML996087">
    <property type="protein sequence ID" value="KAF2151989.1"/>
    <property type="molecule type" value="Genomic_DNA"/>
</dbReference>
<protein>
    <submittedName>
        <fullName evidence="2">Alpha/beta-hydrolase</fullName>
    </submittedName>
</protein>
<reference evidence="2" key="1">
    <citation type="journal article" date="2020" name="Stud. Mycol.">
        <title>101 Dothideomycetes genomes: a test case for predicting lifestyles and emergence of pathogens.</title>
        <authorList>
            <person name="Haridas S."/>
            <person name="Albert R."/>
            <person name="Binder M."/>
            <person name="Bloem J."/>
            <person name="Labutti K."/>
            <person name="Salamov A."/>
            <person name="Andreopoulos B."/>
            <person name="Baker S."/>
            <person name="Barry K."/>
            <person name="Bills G."/>
            <person name="Bluhm B."/>
            <person name="Cannon C."/>
            <person name="Castanera R."/>
            <person name="Culley D."/>
            <person name="Daum C."/>
            <person name="Ezra D."/>
            <person name="Gonzalez J."/>
            <person name="Henrissat B."/>
            <person name="Kuo A."/>
            <person name="Liang C."/>
            <person name="Lipzen A."/>
            <person name="Lutzoni F."/>
            <person name="Magnuson J."/>
            <person name="Mondo S."/>
            <person name="Nolan M."/>
            <person name="Ohm R."/>
            <person name="Pangilinan J."/>
            <person name="Park H.-J."/>
            <person name="Ramirez L."/>
            <person name="Alfaro M."/>
            <person name="Sun H."/>
            <person name="Tritt A."/>
            <person name="Yoshinaga Y."/>
            <person name="Zwiers L.-H."/>
            <person name="Turgeon B."/>
            <person name="Goodwin S."/>
            <person name="Spatafora J."/>
            <person name="Crous P."/>
            <person name="Grigoriev I."/>
        </authorList>
    </citation>
    <scope>NUCLEOTIDE SEQUENCE</scope>
    <source>
        <strain evidence="2">CBS 260.36</strain>
    </source>
</reference>
<accession>A0A9P4IZW1</accession>
<dbReference type="AlphaFoldDB" id="A0A9P4IZW1"/>
<dbReference type="Gene3D" id="3.40.50.1820">
    <property type="entry name" value="alpha/beta hydrolase"/>
    <property type="match status" value="1"/>
</dbReference>
<dbReference type="Pfam" id="PF12697">
    <property type="entry name" value="Abhydrolase_6"/>
    <property type="match status" value="1"/>
</dbReference>
<dbReference type="SUPFAM" id="SSF53474">
    <property type="entry name" value="alpha/beta-Hydrolases"/>
    <property type="match status" value="1"/>
</dbReference>
<evidence type="ECO:0000313" key="2">
    <source>
        <dbReference type="EMBL" id="KAF2151989.1"/>
    </source>
</evidence>
<dbReference type="InterPro" id="IPR000073">
    <property type="entry name" value="AB_hydrolase_1"/>
</dbReference>